<evidence type="ECO:0000313" key="2">
    <source>
        <dbReference type="EMBL" id="VFS46481.1"/>
    </source>
</evidence>
<dbReference type="AlphaFoldDB" id="A0A484ZFR7"/>
<organism evidence="2 3">
    <name type="scientific">Budvicia aquatica</name>
    <dbReference type="NCBI Taxonomy" id="82979"/>
    <lineage>
        <taxon>Bacteria</taxon>
        <taxon>Pseudomonadati</taxon>
        <taxon>Pseudomonadota</taxon>
        <taxon>Gammaproteobacteria</taxon>
        <taxon>Enterobacterales</taxon>
        <taxon>Budviciaceae</taxon>
        <taxon>Budvicia</taxon>
    </lineage>
</organism>
<feature type="transmembrane region" description="Helical" evidence="1">
    <location>
        <begin position="7"/>
        <end position="27"/>
    </location>
</feature>
<evidence type="ECO:0000313" key="3">
    <source>
        <dbReference type="Proteomes" id="UP000373449"/>
    </source>
</evidence>
<protein>
    <submittedName>
        <fullName evidence="2">Uncharacterized protein</fullName>
    </submittedName>
</protein>
<dbReference type="Proteomes" id="UP000373449">
    <property type="component" value="Unassembled WGS sequence"/>
</dbReference>
<evidence type="ECO:0000256" key="1">
    <source>
        <dbReference type="SAM" id="Phobius"/>
    </source>
</evidence>
<keyword evidence="1" id="KW-1133">Transmembrane helix</keyword>
<dbReference type="EMBL" id="CAADJA010000002">
    <property type="protein sequence ID" value="VFS46481.1"/>
    <property type="molecule type" value="Genomic_DNA"/>
</dbReference>
<proteinExistence type="predicted"/>
<keyword evidence="1" id="KW-0812">Transmembrane</keyword>
<gene>
    <name evidence="2" type="ORF">NCTC12282_01390</name>
</gene>
<accession>A0A484ZFR7</accession>
<reference evidence="2 3" key="1">
    <citation type="submission" date="2019-03" db="EMBL/GenBank/DDBJ databases">
        <authorList>
            <consortium name="Pathogen Informatics"/>
        </authorList>
    </citation>
    <scope>NUCLEOTIDE SEQUENCE [LARGE SCALE GENOMIC DNA]</scope>
    <source>
        <strain evidence="2 3">NCTC12282</strain>
    </source>
</reference>
<name>A0A484ZFR7_9GAMM</name>
<sequence>MRVIKLFSALFLVVITVAGIVMIYSVWSSSVNLNGFECKAVISSSEVNGKKSYKSLKLSMLFKDSQHGLFNIYGFIDASAHETYKVTRIINFNYTLNGHRIDTTQISNR</sequence>
<keyword evidence="1" id="KW-0472">Membrane</keyword>